<dbReference type="KEGG" id="dra:DR_A0365"/>
<protein>
    <submittedName>
        <fullName evidence="1">Uncharacterized protein</fullName>
    </submittedName>
</protein>
<dbReference type="PATRIC" id="fig|243230.17.peg.3259"/>
<sequence length="116" mass="13780">MERESGRPFLMFLEPPSLDQRIVQQSALFSMLSNPEDDLETWLGQYDGAARRVLLPAELKWEVRDRLDQANITERTLFPDLSGLGQWLRRYYRVRGDEFPDQEDNRTPEDSRNQHR</sequence>
<dbReference type="OrthoDB" id="9816036at2"/>
<name>Q9RYF3_DEIRA</name>
<dbReference type="AlphaFoldDB" id="Q9RYF3"/>
<evidence type="ECO:0000313" key="1">
    <source>
        <dbReference type="EMBL" id="AAF12502.1"/>
    </source>
</evidence>
<dbReference type="PaxDb" id="243230-DR_A0365"/>
<accession>Q9RYF3</accession>
<evidence type="ECO:0000313" key="2">
    <source>
        <dbReference type="Proteomes" id="UP000002524"/>
    </source>
</evidence>
<organism evidence="1 2">
    <name type="scientific">Deinococcus radiodurans (strain ATCC 13939 / DSM 20539 / JCM 16871 / CCUG 27074 / LMG 4051 / NBRC 15346 / NCIMB 9279 / VKM B-1422 / R1)</name>
    <dbReference type="NCBI Taxonomy" id="243230"/>
    <lineage>
        <taxon>Bacteria</taxon>
        <taxon>Thermotogati</taxon>
        <taxon>Deinococcota</taxon>
        <taxon>Deinococci</taxon>
        <taxon>Deinococcales</taxon>
        <taxon>Deinococcaceae</taxon>
        <taxon>Deinococcus</taxon>
    </lineage>
</organism>
<keyword evidence="2" id="KW-1185">Reference proteome</keyword>
<gene>
    <name evidence="1" type="ordered locus">DR_A0365</name>
</gene>
<dbReference type="EMBL" id="AE001825">
    <property type="protein sequence ID" value="AAF12502.1"/>
    <property type="molecule type" value="Genomic_DNA"/>
</dbReference>
<dbReference type="HOGENOM" id="CLU_2092803_0_0_0"/>
<proteinExistence type="predicted"/>
<dbReference type="Proteomes" id="UP000002524">
    <property type="component" value="Chromosome 2"/>
</dbReference>
<dbReference type="InParanoid" id="Q9RYF3"/>
<dbReference type="STRING" id="243230.DR_A0365"/>
<dbReference type="EnsemblBacteria" id="AAF12502">
    <property type="protein sequence ID" value="AAF12502"/>
    <property type="gene ID" value="DR_A0365"/>
</dbReference>
<dbReference type="PIR" id="H75591">
    <property type="entry name" value="H75591"/>
</dbReference>
<reference evidence="1 2" key="1">
    <citation type="journal article" date="1999" name="Science">
        <title>Genome sequence of the radioresistant bacterium Deinococcus radiodurans R1.</title>
        <authorList>
            <person name="White O."/>
            <person name="Eisen J.A."/>
            <person name="Heidelberg J.F."/>
            <person name="Hickey E.K."/>
            <person name="Peterson J.D."/>
            <person name="Dodson R.J."/>
            <person name="Haft D.H."/>
            <person name="Gwinn M.L."/>
            <person name="Nelson W.C."/>
            <person name="Richardson D.L."/>
            <person name="Moffat K.S."/>
            <person name="Qin H."/>
            <person name="Jiang L."/>
            <person name="Pamphile W."/>
            <person name="Crosby M."/>
            <person name="Shen M."/>
            <person name="Vamathevan J.J."/>
            <person name="Lam P."/>
            <person name="McDonald L."/>
            <person name="Utterback T."/>
            <person name="Zalewski C."/>
            <person name="Makarova K.S."/>
            <person name="Aravind L."/>
            <person name="Daly M.J."/>
            <person name="Minton K.W."/>
            <person name="Fleischmann R.D."/>
            <person name="Ketchum K.A."/>
            <person name="Nelson K.E."/>
            <person name="Salzberg S."/>
            <person name="Smith H.O."/>
            <person name="Venter J.C."/>
            <person name="Fraser C.M."/>
        </authorList>
    </citation>
    <scope>NUCLEOTIDE SEQUENCE [LARGE SCALE GENOMIC DNA]</scope>
    <source>
        <strain evidence="2">ATCC 13939 / DSM 20539 / JCM 16871 / LMG 4051 / NBRC 15346 / NCIMB 9279 / R1 / VKM B-1422</strain>
    </source>
</reference>